<dbReference type="Proteomes" id="UP000095256">
    <property type="component" value="Unassembled WGS sequence"/>
</dbReference>
<dbReference type="EMBL" id="MIEK01000017">
    <property type="protein sequence ID" value="OEH82696.1"/>
    <property type="molecule type" value="Genomic_DNA"/>
</dbReference>
<dbReference type="InterPro" id="IPR052395">
    <property type="entry name" value="ET_Ferredoxin"/>
</dbReference>
<organism evidence="3 4">
    <name type="scientific">Enterococcus rivorum</name>
    <dbReference type="NCBI Taxonomy" id="762845"/>
    <lineage>
        <taxon>Bacteria</taxon>
        <taxon>Bacillati</taxon>
        <taxon>Bacillota</taxon>
        <taxon>Bacilli</taxon>
        <taxon>Lactobacillales</taxon>
        <taxon>Enterococcaceae</taxon>
        <taxon>Enterococcus</taxon>
    </lineage>
</organism>
<dbReference type="PANTHER" id="PTHR39163">
    <property type="entry name" value="FERREDOXIN"/>
    <property type="match status" value="1"/>
</dbReference>
<reference evidence="3 4" key="1">
    <citation type="submission" date="2016-09" db="EMBL/GenBank/DDBJ databases">
        <authorList>
            <person name="Capua I."/>
            <person name="De Benedictis P."/>
            <person name="Joannis T."/>
            <person name="Lombin L.H."/>
            <person name="Cattoli G."/>
        </authorList>
    </citation>
    <scope>NUCLEOTIDE SEQUENCE [LARGE SCALE GENOMIC DNA]</scope>
    <source>
        <strain evidence="3 4">LMG 25899</strain>
    </source>
</reference>
<dbReference type="OrthoDB" id="9801085at2"/>
<comment type="cofactor">
    <cofactor evidence="1">
        <name>[4Fe-4S] cluster</name>
        <dbReference type="ChEBI" id="CHEBI:49883"/>
    </cofactor>
</comment>
<dbReference type="PANTHER" id="PTHR39163:SF1">
    <property type="entry name" value="FERREDOXIN"/>
    <property type="match status" value="1"/>
</dbReference>
<gene>
    <name evidence="3" type="ORF">BCR26_12230</name>
</gene>
<evidence type="ECO:0000313" key="3">
    <source>
        <dbReference type="EMBL" id="OEH82696.1"/>
    </source>
</evidence>
<evidence type="ECO:0000259" key="2">
    <source>
        <dbReference type="PROSITE" id="PS51379"/>
    </source>
</evidence>
<dbReference type="SUPFAM" id="SSF54862">
    <property type="entry name" value="4Fe-4S ferredoxins"/>
    <property type="match status" value="1"/>
</dbReference>
<dbReference type="Gene3D" id="3.30.70.20">
    <property type="match status" value="1"/>
</dbReference>
<feature type="domain" description="4Fe-4S ferredoxin-type" evidence="2">
    <location>
        <begin position="1"/>
        <end position="29"/>
    </location>
</feature>
<evidence type="ECO:0000313" key="4">
    <source>
        <dbReference type="Proteomes" id="UP000095256"/>
    </source>
</evidence>
<dbReference type="RefSeq" id="WP_069698332.1">
    <property type="nucleotide sequence ID" value="NZ_JAGGMA010000024.1"/>
</dbReference>
<dbReference type="Pfam" id="PF13370">
    <property type="entry name" value="Fer4_13"/>
    <property type="match status" value="1"/>
</dbReference>
<dbReference type="STRING" id="762845.BCR26_12230"/>
<dbReference type="PROSITE" id="PS51379">
    <property type="entry name" value="4FE4S_FER_2"/>
    <property type="match status" value="1"/>
</dbReference>
<comment type="caution">
    <text evidence="3">The sequence shown here is derived from an EMBL/GenBank/DDBJ whole genome shotgun (WGS) entry which is preliminary data.</text>
</comment>
<dbReference type="InterPro" id="IPR017896">
    <property type="entry name" value="4Fe4S_Fe-S-bd"/>
</dbReference>
<keyword evidence="4" id="KW-1185">Reference proteome</keyword>
<proteinExistence type="predicted"/>
<accession>A0A1E5KXW0</accession>
<dbReference type="AlphaFoldDB" id="A0A1E5KXW0"/>
<sequence>MYCNIIPENCIACGLCQIYAPEIFDYDDEGIVLLKKHSDKQQQIIPSEETDNVLIAYRKCPVRAIELIKET</sequence>
<name>A0A1E5KXW0_9ENTE</name>
<protein>
    <submittedName>
        <fullName evidence="3">Ferredoxin</fullName>
    </submittedName>
</protein>
<evidence type="ECO:0000256" key="1">
    <source>
        <dbReference type="ARBA" id="ARBA00001966"/>
    </source>
</evidence>